<feature type="domain" description="Apiosidase-like catalytic" evidence="2">
    <location>
        <begin position="146"/>
        <end position="461"/>
    </location>
</feature>
<name>A0ABX1VD77_9PLAN</name>
<sequence length="554" mass="60440">MLFAPLLLVVGLAAAPPTEVGRGTVCEITLTAAVDHADPLRDVAPRVRFTFAEPLGTLDREQVGKSATVDAFWDGGRTWKARFSPPYVGEWTWEVVGEADAGMVSGTGQFRCVHSADGHRWPRVAEPDGDGASRYLTSGNAVGSRWPLFWLADTAWNGVLKAKPKVWDEYLRRRRGQGFTAIQFVGTQWRGANATLPNKPIVVADGRVVGVDPDMLRAMDGKVAAVTAHGLIPAPVLLWAVGPDDPGNAWSEADAVLVARYLKARWGAYGCVWLLGGDGKYQDVDRWKRIGRAVFPPGESDGSGFDRGPVTLHMAGRTWVADRFVGEEWFDFVGYQSGHGESDDDLKWLTKGPPATWWKTHSIPVLNLEPNYEGHPAYKTGTPHDAFHVRRAAWWSVLNKPTAGVSFGNEAIWPWNDAPGPVDGHGKLLTTGIPKGWASTNGFKTDGTGGMTQLKAFFAPWNWQNLRPAQDLIANQSDDPAAFVVAARTPDGRWTVIYTPVGGTVILTKAGIAGGNDWRLFNPRTGEEAPMAMDELGVLQTPPGHDWVIERRVD</sequence>
<proteinExistence type="predicted"/>
<comment type="caution">
    <text evidence="4">The sequence shown here is derived from an EMBL/GenBank/DDBJ whole genome shotgun (WGS) entry which is preliminary data.</text>
</comment>
<evidence type="ECO:0000313" key="4">
    <source>
        <dbReference type="EMBL" id="NNJ26067.1"/>
    </source>
</evidence>
<dbReference type="Proteomes" id="UP000609651">
    <property type="component" value="Unassembled WGS sequence"/>
</dbReference>
<dbReference type="EMBL" id="WTPX01000060">
    <property type="protein sequence ID" value="NNJ26067.1"/>
    <property type="molecule type" value="Genomic_DNA"/>
</dbReference>
<gene>
    <name evidence="4" type="ORF">LzC2_21460</name>
</gene>
<dbReference type="PANTHER" id="PTHR37836:SF3">
    <property type="entry name" value="ENDOGLUCANASE"/>
    <property type="match status" value="1"/>
</dbReference>
<dbReference type="Gene3D" id="3.20.20.80">
    <property type="entry name" value="Glycosidases"/>
    <property type="match status" value="1"/>
</dbReference>
<keyword evidence="5" id="KW-1185">Reference proteome</keyword>
<dbReference type="Pfam" id="PF16586">
    <property type="entry name" value="DUF5060"/>
    <property type="match status" value="1"/>
</dbReference>
<evidence type="ECO:0008006" key="6">
    <source>
        <dbReference type="Google" id="ProtNLM"/>
    </source>
</evidence>
<evidence type="ECO:0000259" key="3">
    <source>
        <dbReference type="Pfam" id="PF16586"/>
    </source>
</evidence>
<dbReference type="InterPro" id="IPR013783">
    <property type="entry name" value="Ig-like_fold"/>
</dbReference>
<dbReference type="InterPro" id="IPR025277">
    <property type="entry name" value="Apiosidase-like_cat_dom"/>
</dbReference>
<dbReference type="Pfam" id="PF12904">
    <property type="entry name" value="Collagen_bind_2"/>
    <property type="match status" value="1"/>
</dbReference>
<dbReference type="PANTHER" id="PTHR37836">
    <property type="entry name" value="LMO1036 PROTEIN"/>
    <property type="match status" value="1"/>
</dbReference>
<dbReference type="Gene3D" id="2.60.40.10">
    <property type="entry name" value="Immunoglobulins"/>
    <property type="match status" value="1"/>
</dbReference>
<organism evidence="4 5">
    <name type="scientific">Alienimonas chondri</name>
    <dbReference type="NCBI Taxonomy" id="2681879"/>
    <lineage>
        <taxon>Bacteria</taxon>
        <taxon>Pseudomonadati</taxon>
        <taxon>Planctomycetota</taxon>
        <taxon>Planctomycetia</taxon>
        <taxon>Planctomycetales</taxon>
        <taxon>Planctomycetaceae</taxon>
        <taxon>Alienimonas</taxon>
    </lineage>
</organism>
<dbReference type="InterPro" id="IPR024749">
    <property type="entry name" value="Collagen-bd_put"/>
</dbReference>
<feature type="domain" description="Putative collagen-binding" evidence="1">
    <location>
        <begin position="468"/>
        <end position="549"/>
    </location>
</feature>
<dbReference type="RefSeq" id="WP_171186711.1">
    <property type="nucleotide sequence ID" value="NZ_WTPX01000060.1"/>
</dbReference>
<evidence type="ECO:0000259" key="1">
    <source>
        <dbReference type="Pfam" id="PF12904"/>
    </source>
</evidence>
<protein>
    <recommendedName>
        <fullName evidence="6">DUF4038 domain-containing protein</fullName>
    </recommendedName>
</protein>
<reference evidence="4 5" key="1">
    <citation type="journal article" date="2020" name="Syst. Appl. Microbiol.">
        <title>Alienimonas chondri sp. nov., a novel planctomycete isolated from the biofilm of the red alga Chondrus crispus.</title>
        <authorList>
            <person name="Vitorino I."/>
            <person name="Albuquerque L."/>
            <person name="Wiegand S."/>
            <person name="Kallscheuer N."/>
            <person name="da Costa M.S."/>
            <person name="Lobo-da-Cunha A."/>
            <person name="Jogler C."/>
            <person name="Lage O.M."/>
        </authorList>
    </citation>
    <scope>NUCLEOTIDE SEQUENCE [LARGE SCALE GENOMIC DNA]</scope>
    <source>
        <strain evidence="4 5">LzC2</strain>
    </source>
</reference>
<dbReference type="Pfam" id="PF13204">
    <property type="entry name" value="Apiosidase"/>
    <property type="match status" value="1"/>
</dbReference>
<evidence type="ECO:0000259" key="2">
    <source>
        <dbReference type="Pfam" id="PF13204"/>
    </source>
</evidence>
<dbReference type="InterPro" id="IPR032260">
    <property type="entry name" value="DUF5060"/>
</dbReference>
<evidence type="ECO:0000313" key="5">
    <source>
        <dbReference type="Proteomes" id="UP000609651"/>
    </source>
</evidence>
<accession>A0ABX1VD77</accession>
<feature type="domain" description="DUF5060" evidence="3">
    <location>
        <begin position="25"/>
        <end position="95"/>
    </location>
</feature>